<protein>
    <submittedName>
        <fullName evidence="7">Protein CBG27037</fullName>
    </submittedName>
</protein>
<dbReference type="EMBL" id="HE601533">
    <property type="protein sequence ID" value="CAS01031.1"/>
    <property type="molecule type" value="Genomic_DNA"/>
</dbReference>
<feature type="transmembrane region" description="Helical" evidence="5">
    <location>
        <begin position="36"/>
        <end position="62"/>
    </location>
</feature>
<dbReference type="AlphaFoldDB" id="B6IMA1"/>
<dbReference type="KEGG" id="cbr:CBG_27037"/>
<feature type="transmembrane region" description="Helical" evidence="5">
    <location>
        <begin position="231"/>
        <end position="253"/>
    </location>
</feature>
<dbReference type="PANTHER" id="PTHR22751:SF30">
    <property type="entry name" value="G-PROTEIN COUPLED RECEPTORS FAMILY 1 PROFILE DOMAIN-CONTAINING PROTEIN"/>
    <property type="match status" value="1"/>
</dbReference>
<dbReference type="InterPro" id="IPR019427">
    <property type="entry name" value="7TM_GPCR_serpentine_rcpt_Srw"/>
</dbReference>
<keyword evidence="2 5" id="KW-0812">Transmembrane</keyword>
<evidence type="ECO:0000256" key="2">
    <source>
        <dbReference type="ARBA" id="ARBA00022692"/>
    </source>
</evidence>
<evidence type="ECO:0000313" key="9">
    <source>
        <dbReference type="WormBase" id="CBG27037"/>
    </source>
</evidence>
<sequence>MDKCPSSFYSEYGNSTALCSIFIAFSKNTHIIHRKFVFFIMKSAPIISFTCLLINVLHLAILYQTSMRTSSINWFLSFVAISDILFLLFPIQLEIVSIYNSYQPCPILDSYPVLLIKTIFDALQFFSRRCSIWFSLSIAVIRTLVIRNPIDPKYSKLSKPSSVVYVLLCIIPLFLPISILGFLKYKLIENPENIHCSQSNITSTKFLSKYSDMFSANDYLVFRIYSFIDPILSKLIPCLLFPVFTFLLVREFLKTETNRAKMMNSGKTHQNSGRKTKLVLYLTITFFIADFPLGIVIFAKLFFNPHSAIVYGFTV</sequence>
<dbReference type="PROSITE" id="PS50262">
    <property type="entry name" value="G_PROTEIN_RECEP_F1_2"/>
    <property type="match status" value="1"/>
</dbReference>
<keyword evidence="8" id="KW-1185">Reference proteome</keyword>
<evidence type="ECO:0000313" key="8">
    <source>
        <dbReference type="Proteomes" id="UP000008549"/>
    </source>
</evidence>
<comment type="subcellular location">
    <subcellularLocation>
        <location evidence="1">Membrane</location>
    </subcellularLocation>
</comment>
<evidence type="ECO:0000256" key="3">
    <source>
        <dbReference type="ARBA" id="ARBA00022989"/>
    </source>
</evidence>
<organism evidence="7 8">
    <name type="scientific">Caenorhabditis briggsae</name>
    <dbReference type="NCBI Taxonomy" id="6238"/>
    <lineage>
        <taxon>Eukaryota</taxon>
        <taxon>Metazoa</taxon>
        <taxon>Ecdysozoa</taxon>
        <taxon>Nematoda</taxon>
        <taxon>Chromadorea</taxon>
        <taxon>Rhabditida</taxon>
        <taxon>Rhabditina</taxon>
        <taxon>Rhabditomorpha</taxon>
        <taxon>Rhabditoidea</taxon>
        <taxon>Rhabditidae</taxon>
        <taxon>Peloderinae</taxon>
        <taxon>Caenorhabditis</taxon>
    </lineage>
</organism>
<dbReference type="eggNOG" id="ENOG502TJIN">
    <property type="taxonomic scope" value="Eukaryota"/>
</dbReference>
<gene>
    <name evidence="7 9" type="ORF">CBG27037</name>
    <name evidence="7" type="ORF">CBG_27037</name>
</gene>
<dbReference type="HOGENOM" id="CLU_043715_1_0_1"/>
<feature type="transmembrane region" description="Helical" evidence="5">
    <location>
        <begin position="132"/>
        <end position="150"/>
    </location>
</feature>
<dbReference type="Proteomes" id="UP000008549">
    <property type="component" value="Unassembled WGS sequence"/>
</dbReference>
<dbReference type="Gene3D" id="1.20.1070.10">
    <property type="entry name" value="Rhodopsin 7-helix transmembrane proteins"/>
    <property type="match status" value="1"/>
</dbReference>
<dbReference type="CTD" id="68918497"/>
<dbReference type="RefSeq" id="XP_045100588.1">
    <property type="nucleotide sequence ID" value="XM_045237427.1"/>
</dbReference>
<feature type="transmembrane region" description="Helical" evidence="5">
    <location>
        <begin position="278"/>
        <end position="303"/>
    </location>
</feature>
<dbReference type="OMA" id="MFSANDY"/>
<dbReference type="GeneID" id="68918497"/>
<dbReference type="PANTHER" id="PTHR22751">
    <property type="entry name" value="G-PROTEIN COUPLED RECEPTOR-RELATED"/>
    <property type="match status" value="1"/>
</dbReference>
<feature type="transmembrane region" description="Helical" evidence="5">
    <location>
        <begin position="74"/>
        <end position="93"/>
    </location>
</feature>
<accession>B6IMA1</accession>
<reference evidence="7 8" key="1">
    <citation type="journal article" date="2003" name="PLoS Biol.">
        <title>The genome sequence of Caenorhabditis briggsae: a platform for comparative genomics.</title>
        <authorList>
            <person name="Stein L.D."/>
            <person name="Bao Z."/>
            <person name="Blasiar D."/>
            <person name="Blumenthal T."/>
            <person name="Brent M.R."/>
            <person name="Chen N."/>
            <person name="Chinwalla A."/>
            <person name="Clarke L."/>
            <person name="Clee C."/>
            <person name="Coghlan A."/>
            <person name="Coulson A."/>
            <person name="D'Eustachio P."/>
            <person name="Fitch D.H."/>
            <person name="Fulton L.A."/>
            <person name="Fulton R.E."/>
            <person name="Griffiths-Jones S."/>
            <person name="Harris T.W."/>
            <person name="Hillier L.W."/>
            <person name="Kamath R."/>
            <person name="Kuwabara P.E."/>
            <person name="Mardis E.R."/>
            <person name="Marra M.A."/>
            <person name="Miner T.L."/>
            <person name="Minx P."/>
            <person name="Mullikin J.C."/>
            <person name="Plumb R.W."/>
            <person name="Rogers J."/>
            <person name="Schein J.E."/>
            <person name="Sohrmann M."/>
            <person name="Spieth J."/>
            <person name="Stajich J.E."/>
            <person name="Wei C."/>
            <person name="Willey D."/>
            <person name="Wilson R.K."/>
            <person name="Durbin R."/>
            <person name="Waterston R.H."/>
        </authorList>
    </citation>
    <scope>NUCLEOTIDE SEQUENCE [LARGE SCALE GENOMIC DNA]</scope>
    <source>
        <strain evidence="7 8">AF16</strain>
    </source>
</reference>
<dbReference type="GO" id="GO:0016020">
    <property type="term" value="C:membrane"/>
    <property type="evidence" value="ECO:0007669"/>
    <property type="project" value="UniProtKB-SubCell"/>
</dbReference>
<dbReference type="GO" id="GO:0008528">
    <property type="term" value="F:G protein-coupled peptide receptor activity"/>
    <property type="evidence" value="ECO:0007669"/>
    <property type="project" value="InterPro"/>
</dbReference>
<keyword evidence="3 5" id="KW-1133">Transmembrane helix</keyword>
<feature type="domain" description="G-protein coupled receptors family 1 profile" evidence="6">
    <location>
        <begin position="54"/>
        <end position="315"/>
    </location>
</feature>
<name>B6IMA1_CAEBR</name>
<evidence type="ECO:0000256" key="1">
    <source>
        <dbReference type="ARBA" id="ARBA00004370"/>
    </source>
</evidence>
<evidence type="ECO:0000256" key="4">
    <source>
        <dbReference type="ARBA" id="ARBA00023136"/>
    </source>
</evidence>
<proteinExistence type="predicted"/>
<dbReference type="InterPro" id="IPR017452">
    <property type="entry name" value="GPCR_Rhodpsn_7TM"/>
</dbReference>
<dbReference type="SUPFAM" id="SSF81321">
    <property type="entry name" value="Family A G protein-coupled receptor-like"/>
    <property type="match status" value="1"/>
</dbReference>
<dbReference type="Pfam" id="PF10324">
    <property type="entry name" value="7TM_GPCR_Srw"/>
    <property type="match status" value="1"/>
</dbReference>
<feature type="transmembrane region" description="Helical" evidence="5">
    <location>
        <begin position="162"/>
        <end position="183"/>
    </location>
</feature>
<keyword evidence="4 5" id="KW-0472">Membrane</keyword>
<evidence type="ECO:0000259" key="6">
    <source>
        <dbReference type="PROSITE" id="PS50262"/>
    </source>
</evidence>
<dbReference type="WormBase" id="CBG27037">
    <property type="protein sequence ID" value="CBP48607"/>
    <property type="gene ID" value="WBGene00088451"/>
</dbReference>
<evidence type="ECO:0000313" key="7">
    <source>
        <dbReference type="EMBL" id="CAS01031.1"/>
    </source>
</evidence>
<reference evidence="7 8" key="2">
    <citation type="journal article" date="2011" name="PLoS Genet.">
        <title>Caenorhabditis briggsae recombinant inbred line genotypes reveal inter-strain incompatibility and the evolution of recombination.</title>
        <authorList>
            <person name="Ross J.A."/>
            <person name="Koboldt D.C."/>
            <person name="Staisch J.E."/>
            <person name="Chamberlin H.M."/>
            <person name="Gupta B.P."/>
            <person name="Miller R.D."/>
            <person name="Baird S.E."/>
            <person name="Haag E.S."/>
        </authorList>
    </citation>
    <scope>NUCLEOTIDE SEQUENCE [LARGE SCALE GENOMIC DNA]</scope>
    <source>
        <strain evidence="7 8">AF16</strain>
    </source>
</reference>
<dbReference type="InParanoid" id="B6IMA1"/>
<evidence type="ECO:0000256" key="5">
    <source>
        <dbReference type="SAM" id="Phobius"/>
    </source>
</evidence>